<evidence type="ECO:0000256" key="1">
    <source>
        <dbReference type="SAM" id="SignalP"/>
    </source>
</evidence>
<sequence length="400" mass="42395">MRTLLASALLCLVTVRALAQSSQADLSVEQLSLGADLLKTATVGIDSDERGKGLIVGYSADEWMIATATHVIRRLDDGDRVDVTLFVDDGVLIRTTAHILYRADAPLDLAFLAVPAPVDLALPRYGAFETLPLITYVVTLGGAGEWRMPLTASSLTSLGVPGWLRMEGAPVERGYSGGPVIGLGGIAGLVIRQQGVSKADVLSIGTIRQSFEAQFGGARWRWLPQIVPPPVATGTVRLTRSDDLGGYLSLQPASGPPVLAADGRMMLIPVGSYKVTLPTTAGELPCEPDRVTVIVGGNFTAPVSCRVEIEGRWGLLGAILELKPLGLDLYSAELTANPMLSGRGTAQFNGNYLLLTIALQAGGSWSARLRVSPDAMSGEITDASFYLGPSPFKLIFQRVR</sequence>
<comment type="caution">
    <text evidence="2">The sequence shown here is derived from an EMBL/GenBank/DDBJ whole genome shotgun (WGS) entry which is preliminary data.</text>
</comment>
<dbReference type="Proteomes" id="UP000575241">
    <property type="component" value="Unassembled WGS sequence"/>
</dbReference>
<accession>A0A7W7JXV6</accession>
<dbReference type="AlphaFoldDB" id="A0A7W7JXV6"/>
<dbReference type="EMBL" id="JACHLN010000001">
    <property type="protein sequence ID" value="MBB4836982.1"/>
    <property type="molecule type" value="Genomic_DNA"/>
</dbReference>
<dbReference type="RefSeq" id="WP_184160793.1">
    <property type="nucleotide sequence ID" value="NZ_JACHLN010000001.1"/>
</dbReference>
<proteinExistence type="predicted"/>
<dbReference type="InterPro" id="IPR009003">
    <property type="entry name" value="Peptidase_S1_PA"/>
</dbReference>
<dbReference type="Gene3D" id="2.40.10.120">
    <property type="match status" value="1"/>
</dbReference>
<evidence type="ECO:0008006" key="4">
    <source>
        <dbReference type="Google" id="ProtNLM"/>
    </source>
</evidence>
<gene>
    <name evidence="2" type="ORF">HNP52_000033</name>
</gene>
<feature type="chain" id="PRO_5031430206" description="Serine protease" evidence="1">
    <location>
        <begin position="20"/>
        <end position="400"/>
    </location>
</feature>
<evidence type="ECO:0000313" key="3">
    <source>
        <dbReference type="Proteomes" id="UP000575241"/>
    </source>
</evidence>
<reference evidence="2 3" key="1">
    <citation type="submission" date="2020-08" db="EMBL/GenBank/DDBJ databases">
        <title>Functional genomics of gut bacteria from endangered species of beetles.</title>
        <authorList>
            <person name="Carlos-Shanley C."/>
        </authorList>
    </citation>
    <scope>NUCLEOTIDE SEQUENCE [LARGE SCALE GENOMIC DNA]</scope>
    <source>
        <strain evidence="2 3">S00224</strain>
    </source>
</reference>
<feature type="signal peptide" evidence="1">
    <location>
        <begin position="1"/>
        <end position="19"/>
    </location>
</feature>
<name>A0A7W7JXV6_9SPHN</name>
<evidence type="ECO:0000313" key="2">
    <source>
        <dbReference type="EMBL" id="MBB4836982.1"/>
    </source>
</evidence>
<dbReference type="SUPFAM" id="SSF50494">
    <property type="entry name" value="Trypsin-like serine proteases"/>
    <property type="match status" value="1"/>
</dbReference>
<organism evidence="2 3">
    <name type="scientific">Sphingomonas kyeonggiensis</name>
    <dbReference type="NCBI Taxonomy" id="1268553"/>
    <lineage>
        <taxon>Bacteria</taxon>
        <taxon>Pseudomonadati</taxon>
        <taxon>Pseudomonadota</taxon>
        <taxon>Alphaproteobacteria</taxon>
        <taxon>Sphingomonadales</taxon>
        <taxon>Sphingomonadaceae</taxon>
        <taxon>Sphingomonas</taxon>
    </lineage>
</organism>
<keyword evidence="1" id="KW-0732">Signal</keyword>
<protein>
    <recommendedName>
        <fullName evidence="4">Serine protease</fullName>
    </recommendedName>
</protein>
<keyword evidence="3" id="KW-1185">Reference proteome</keyword>